<dbReference type="Pfam" id="PF00861">
    <property type="entry name" value="Ribosomal_L18p"/>
    <property type="match status" value="1"/>
</dbReference>
<comment type="similarity">
    <text evidence="1 7">Belongs to the universal ribosomal protein uL18 family.</text>
</comment>
<evidence type="ECO:0000256" key="7">
    <source>
        <dbReference type="HAMAP-Rule" id="MF_01337"/>
    </source>
</evidence>
<evidence type="ECO:0000256" key="5">
    <source>
        <dbReference type="ARBA" id="ARBA00023274"/>
    </source>
</evidence>
<keyword evidence="2 7" id="KW-0699">rRNA-binding</keyword>
<comment type="caution">
    <text evidence="8">The sequence shown here is derived from an EMBL/GenBank/DDBJ whole genome shotgun (WGS) entry which is preliminary data.</text>
</comment>
<dbReference type="CDD" id="cd00432">
    <property type="entry name" value="Ribosomal_L18_L5e"/>
    <property type="match status" value="1"/>
</dbReference>
<dbReference type="InterPro" id="IPR005484">
    <property type="entry name" value="Ribosomal_uL18_bac/plant/anim"/>
</dbReference>
<dbReference type="InterPro" id="IPR004389">
    <property type="entry name" value="Ribosomal_uL18_bac-type"/>
</dbReference>
<reference evidence="8 9" key="1">
    <citation type="journal article" date="2015" name="Microbiome">
        <title>Genomic resolution of linkages in carbon, nitrogen, and sulfur cycling among widespread estuary sediment bacteria.</title>
        <authorList>
            <person name="Baker B.J."/>
            <person name="Lazar C.S."/>
            <person name="Teske A.P."/>
            <person name="Dick G.J."/>
        </authorList>
    </citation>
    <scope>NUCLEOTIDE SEQUENCE [LARGE SCALE GENOMIC DNA]</scope>
    <source>
        <strain evidence="8">DG_26</strain>
    </source>
</reference>
<dbReference type="AlphaFoldDB" id="A0A0S7WEQ4"/>
<evidence type="ECO:0000256" key="1">
    <source>
        <dbReference type="ARBA" id="ARBA00007116"/>
    </source>
</evidence>
<dbReference type="GO" id="GO:0003735">
    <property type="term" value="F:structural constituent of ribosome"/>
    <property type="evidence" value="ECO:0007669"/>
    <property type="project" value="InterPro"/>
</dbReference>
<protein>
    <recommendedName>
        <fullName evidence="6 7">Large ribosomal subunit protein uL18</fullName>
    </recommendedName>
</protein>
<dbReference type="SUPFAM" id="SSF53137">
    <property type="entry name" value="Translational machinery components"/>
    <property type="match status" value="1"/>
</dbReference>
<dbReference type="GO" id="GO:0022625">
    <property type="term" value="C:cytosolic large ribosomal subunit"/>
    <property type="evidence" value="ECO:0007669"/>
    <property type="project" value="TreeGrafter"/>
</dbReference>
<dbReference type="GO" id="GO:0008097">
    <property type="term" value="F:5S rRNA binding"/>
    <property type="evidence" value="ECO:0007669"/>
    <property type="project" value="TreeGrafter"/>
</dbReference>
<dbReference type="FunFam" id="3.30.420.100:FF:000001">
    <property type="entry name" value="50S ribosomal protein L18"/>
    <property type="match status" value="1"/>
</dbReference>
<comment type="subunit">
    <text evidence="7">Part of the 50S ribosomal subunit; part of the 5S rRNA/L5/L18/L25 subcomplex. Contacts the 5S and 23S rRNAs.</text>
</comment>
<dbReference type="PATRIC" id="fig|1703771.3.peg.916"/>
<comment type="function">
    <text evidence="7">This is one of the proteins that bind and probably mediate the attachment of the 5S RNA into the large ribosomal subunit, where it forms part of the central protuberance.</text>
</comment>
<evidence type="ECO:0000256" key="6">
    <source>
        <dbReference type="ARBA" id="ARBA00035197"/>
    </source>
</evidence>
<evidence type="ECO:0000313" key="9">
    <source>
        <dbReference type="Proteomes" id="UP000051124"/>
    </source>
</evidence>
<name>A0A0S7WEQ4_UNCT6</name>
<dbReference type="Gene3D" id="3.30.420.100">
    <property type="match status" value="1"/>
</dbReference>
<keyword evidence="3 7" id="KW-0694">RNA-binding</keyword>
<dbReference type="PANTHER" id="PTHR12899:SF3">
    <property type="entry name" value="LARGE RIBOSOMAL SUBUNIT PROTEIN UL18M"/>
    <property type="match status" value="1"/>
</dbReference>
<dbReference type="PANTHER" id="PTHR12899">
    <property type="entry name" value="39S RIBOSOMAL PROTEIN L18, MITOCHONDRIAL"/>
    <property type="match status" value="1"/>
</dbReference>
<organism evidence="8 9">
    <name type="scientific">candidate division TA06 bacterium DG_26</name>
    <dbReference type="NCBI Taxonomy" id="1703771"/>
    <lineage>
        <taxon>Bacteria</taxon>
        <taxon>Bacteria division TA06</taxon>
    </lineage>
</organism>
<gene>
    <name evidence="7" type="primary">rplR</name>
    <name evidence="8" type="ORF">AMJ40_07110</name>
</gene>
<dbReference type="GO" id="GO:0006412">
    <property type="term" value="P:translation"/>
    <property type="evidence" value="ECO:0007669"/>
    <property type="project" value="UniProtKB-UniRule"/>
</dbReference>
<evidence type="ECO:0000256" key="3">
    <source>
        <dbReference type="ARBA" id="ARBA00022884"/>
    </source>
</evidence>
<accession>A0A0S7WEQ4</accession>
<keyword evidence="5 7" id="KW-0687">Ribonucleoprotein</keyword>
<dbReference type="NCBIfam" id="TIGR00060">
    <property type="entry name" value="L18_bact"/>
    <property type="match status" value="1"/>
</dbReference>
<evidence type="ECO:0000256" key="4">
    <source>
        <dbReference type="ARBA" id="ARBA00022980"/>
    </source>
</evidence>
<proteinExistence type="inferred from homology"/>
<sequence length="122" mass="14173">MVDKNKVDGRFKRHRRVRKRVFGTRERPRLCVYRSLKHMYAQLVDDTTANTLLTVSTLHKDVKEKLNGSMKKCERSRVVGLILANRAKKKRIKEVVFDRAGYRFHGRVKSLAEGAREGGLSF</sequence>
<dbReference type="Proteomes" id="UP000051124">
    <property type="component" value="Unassembled WGS sequence"/>
</dbReference>
<dbReference type="HAMAP" id="MF_01337_B">
    <property type="entry name" value="Ribosomal_uL18_B"/>
    <property type="match status" value="1"/>
</dbReference>
<keyword evidence="4 7" id="KW-0689">Ribosomal protein</keyword>
<dbReference type="InterPro" id="IPR057268">
    <property type="entry name" value="Ribosomal_L18"/>
</dbReference>
<evidence type="ECO:0000313" key="8">
    <source>
        <dbReference type="EMBL" id="KPJ48637.1"/>
    </source>
</evidence>
<dbReference type="EMBL" id="LIZT01000105">
    <property type="protein sequence ID" value="KPJ48637.1"/>
    <property type="molecule type" value="Genomic_DNA"/>
</dbReference>
<evidence type="ECO:0000256" key="2">
    <source>
        <dbReference type="ARBA" id="ARBA00022730"/>
    </source>
</evidence>